<keyword evidence="1" id="KW-0472">Membrane</keyword>
<feature type="transmembrane region" description="Helical" evidence="1">
    <location>
        <begin position="12"/>
        <end position="35"/>
    </location>
</feature>
<dbReference type="PIRSF" id="PIRSF003203">
    <property type="entry name" value="AzlD"/>
    <property type="match status" value="1"/>
</dbReference>
<protein>
    <submittedName>
        <fullName evidence="2">Branched-chain amino acid transporter permease</fullName>
    </submittedName>
</protein>
<dbReference type="EMBL" id="JBHSDY010000002">
    <property type="protein sequence ID" value="MFC4297213.1"/>
    <property type="molecule type" value="Genomic_DNA"/>
</dbReference>
<keyword evidence="3" id="KW-1185">Reference proteome</keyword>
<organism evidence="2 3">
    <name type="scientific">Castellaniella hirudinis</name>
    <dbReference type="NCBI Taxonomy" id="1144617"/>
    <lineage>
        <taxon>Bacteria</taxon>
        <taxon>Pseudomonadati</taxon>
        <taxon>Pseudomonadota</taxon>
        <taxon>Betaproteobacteria</taxon>
        <taxon>Burkholderiales</taxon>
        <taxon>Alcaligenaceae</taxon>
        <taxon>Castellaniella</taxon>
    </lineage>
</organism>
<gene>
    <name evidence="2" type="ORF">ACFO0J_04065</name>
</gene>
<name>A0ABV8RUY1_9BURK</name>
<sequence length="109" mass="11870">MIDISDSGYVLITIALMALVTILLRALPFIAGHWLRRHPIVHKLGDSLPLSIMVLLLVDSAAGQARSHDGLPWQELVAVALVVLLQWRTRQTLLSIAAGTALYVGLRAL</sequence>
<dbReference type="InterPro" id="IPR008407">
    <property type="entry name" value="Brnchd-chn_aa_trnsp_AzlD"/>
</dbReference>
<reference evidence="3" key="1">
    <citation type="journal article" date="2019" name="Int. J. Syst. Evol. Microbiol.">
        <title>The Global Catalogue of Microorganisms (GCM) 10K type strain sequencing project: providing services to taxonomists for standard genome sequencing and annotation.</title>
        <authorList>
            <consortium name="The Broad Institute Genomics Platform"/>
            <consortium name="The Broad Institute Genome Sequencing Center for Infectious Disease"/>
            <person name="Wu L."/>
            <person name="Ma J."/>
        </authorList>
    </citation>
    <scope>NUCLEOTIDE SEQUENCE [LARGE SCALE GENOMIC DNA]</scope>
    <source>
        <strain evidence="3">CGMCC 1.19029</strain>
    </source>
</reference>
<dbReference type="Pfam" id="PF05437">
    <property type="entry name" value="AzlD"/>
    <property type="match status" value="1"/>
</dbReference>
<keyword evidence="1" id="KW-0812">Transmembrane</keyword>
<comment type="caution">
    <text evidence="2">The sequence shown here is derived from an EMBL/GenBank/DDBJ whole genome shotgun (WGS) entry which is preliminary data.</text>
</comment>
<evidence type="ECO:0000313" key="3">
    <source>
        <dbReference type="Proteomes" id="UP001595756"/>
    </source>
</evidence>
<evidence type="ECO:0000313" key="2">
    <source>
        <dbReference type="EMBL" id="MFC4297213.1"/>
    </source>
</evidence>
<accession>A0ABV8RUY1</accession>
<dbReference type="Proteomes" id="UP001595756">
    <property type="component" value="Unassembled WGS sequence"/>
</dbReference>
<evidence type="ECO:0000256" key="1">
    <source>
        <dbReference type="SAM" id="Phobius"/>
    </source>
</evidence>
<keyword evidence="1" id="KW-1133">Transmembrane helix</keyword>
<dbReference type="RefSeq" id="WP_376811770.1">
    <property type="nucleotide sequence ID" value="NZ_JBHSDY010000002.1"/>
</dbReference>
<proteinExistence type="predicted"/>